<evidence type="ECO:0000313" key="2">
    <source>
        <dbReference type="EMBL" id="KRM15663.1"/>
    </source>
</evidence>
<proteinExistence type="predicted"/>
<dbReference type="STRING" id="1423774.FD31_GL001082"/>
<dbReference type="PATRIC" id="fig|1423774.3.peg.1127"/>
<evidence type="ECO:0000313" key="3">
    <source>
        <dbReference type="Proteomes" id="UP000051302"/>
    </source>
</evidence>
<comment type="caution">
    <text evidence="2">The sequence shown here is derived from an EMBL/GenBank/DDBJ whole genome shotgun (WGS) entry which is preliminary data.</text>
</comment>
<name>A0A0R1WD30_9LACO</name>
<dbReference type="AlphaFoldDB" id="A0A0R1WD30"/>
<reference evidence="2 3" key="1">
    <citation type="journal article" date="2015" name="Genome Announc.">
        <title>Expanding the biotechnology potential of lactobacilli through comparative genomics of 213 strains and associated genera.</title>
        <authorList>
            <person name="Sun Z."/>
            <person name="Harris H.M."/>
            <person name="McCann A."/>
            <person name="Guo C."/>
            <person name="Argimon S."/>
            <person name="Zhang W."/>
            <person name="Yang X."/>
            <person name="Jeffery I.B."/>
            <person name="Cooney J.C."/>
            <person name="Kagawa T.F."/>
            <person name="Liu W."/>
            <person name="Song Y."/>
            <person name="Salvetti E."/>
            <person name="Wrobel A."/>
            <person name="Rasinkangas P."/>
            <person name="Parkhill J."/>
            <person name="Rea M.C."/>
            <person name="O'Sullivan O."/>
            <person name="Ritari J."/>
            <person name="Douillard F.P."/>
            <person name="Paul Ross R."/>
            <person name="Yang R."/>
            <person name="Briner A.E."/>
            <person name="Felis G.E."/>
            <person name="de Vos W.M."/>
            <person name="Barrangou R."/>
            <person name="Klaenhammer T.R."/>
            <person name="Caufield P.W."/>
            <person name="Cui Y."/>
            <person name="Zhang H."/>
            <person name="O'Toole P.W."/>
        </authorList>
    </citation>
    <scope>NUCLEOTIDE SEQUENCE [LARGE SCALE GENOMIC DNA]</scope>
    <source>
        <strain evidence="2 3">DSM 16982</strain>
    </source>
</reference>
<dbReference type="EMBL" id="AZFV01000020">
    <property type="protein sequence ID" value="KRM15663.1"/>
    <property type="molecule type" value="Genomic_DNA"/>
</dbReference>
<dbReference type="Gene3D" id="2.30.30.100">
    <property type="match status" value="1"/>
</dbReference>
<dbReference type="RefSeq" id="WP_057892501.1">
    <property type="nucleotide sequence ID" value="NZ_AZFV01000020.1"/>
</dbReference>
<dbReference type="PANTHER" id="PTHR40026">
    <property type="entry name" value="PROTEIN VEG"/>
    <property type="match status" value="1"/>
</dbReference>
<dbReference type="PANTHER" id="PTHR40026:SF1">
    <property type="entry name" value="PROTEIN VEG"/>
    <property type="match status" value="1"/>
</dbReference>
<sequence length="97" mass="10904">MPTSLKTIKSRLDSHLGENLTIVAQAGRKKVVRRRGTLSETFHSVFVVDLDQNENSFERVSYSYADLLTKSIDIQFDSDEPAEELSEPDSDVEAEAE</sequence>
<accession>A0A0R1WD30</accession>
<evidence type="ECO:0000256" key="1">
    <source>
        <dbReference type="SAM" id="MobiDB-lite"/>
    </source>
</evidence>
<feature type="region of interest" description="Disordered" evidence="1">
    <location>
        <begin position="78"/>
        <end position="97"/>
    </location>
</feature>
<evidence type="ECO:0008006" key="4">
    <source>
        <dbReference type="Google" id="ProtNLM"/>
    </source>
</evidence>
<dbReference type="Pfam" id="PF06257">
    <property type="entry name" value="VEG"/>
    <property type="match status" value="1"/>
</dbReference>
<keyword evidence="3" id="KW-1185">Reference proteome</keyword>
<organism evidence="2 3">
    <name type="scientific">Companilactobacillus nantensis DSM 16982</name>
    <dbReference type="NCBI Taxonomy" id="1423774"/>
    <lineage>
        <taxon>Bacteria</taxon>
        <taxon>Bacillati</taxon>
        <taxon>Bacillota</taxon>
        <taxon>Bacilli</taxon>
        <taxon>Lactobacillales</taxon>
        <taxon>Lactobacillaceae</taxon>
        <taxon>Companilactobacillus</taxon>
    </lineage>
</organism>
<dbReference type="InterPro" id="IPR009366">
    <property type="entry name" value="Protein_Veg"/>
</dbReference>
<protein>
    <recommendedName>
        <fullName evidence="4">Veg protein</fullName>
    </recommendedName>
</protein>
<dbReference type="GO" id="GO:0006355">
    <property type="term" value="P:regulation of DNA-templated transcription"/>
    <property type="evidence" value="ECO:0007669"/>
    <property type="project" value="InterPro"/>
</dbReference>
<gene>
    <name evidence="2" type="ORF">FD31_GL001082</name>
</gene>
<dbReference type="PIRSF" id="PIRSF037257">
    <property type="entry name" value="DUF1021"/>
    <property type="match status" value="1"/>
</dbReference>
<dbReference type="Proteomes" id="UP000051302">
    <property type="component" value="Unassembled WGS sequence"/>
</dbReference>